<proteinExistence type="predicted"/>
<dbReference type="Pfam" id="PF00083">
    <property type="entry name" value="Sugar_tr"/>
    <property type="match status" value="1"/>
</dbReference>
<evidence type="ECO:0000313" key="7">
    <source>
        <dbReference type="RefSeq" id="XP_006825550.1"/>
    </source>
</evidence>
<accession>A0ABM0MZV9</accession>
<dbReference type="InterPro" id="IPR005828">
    <property type="entry name" value="MFS_sugar_transport-like"/>
</dbReference>
<feature type="transmembrane region" description="Helical" evidence="5">
    <location>
        <begin position="21"/>
        <end position="41"/>
    </location>
</feature>
<feature type="transmembrane region" description="Helical" evidence="5">
    <location>
        <begin position="172"/>
        <end position="191"/>
    </location>
</feature>
<dbReference type="SUPFAM" id="SSF103473">
    <property type="entry name" value="MFS general substrate transporter"/>
    <property type="match status" value="1"/>
</dbReference>
<dbReference type="InterPro" id="IPR036259">
    <property type="entry name" value="MFS_trans_sf"/>
</dbReference>
<gene>
    <name evidence="7" type="primary">LOC102806434</name>
</gene>
<comment type="subcellular location">
    <subcellularLocation>
        <location evidence="1">Membrane</location>
        <topology evidence="1">Multi-pass membrane protein</topology>
    </subcellularLocation>
</comment>
<feature type="transmembrane region" description="Helical" evidence="5">
    <location>
        <begin position="368"/>
        <end position="386"/>
    </location>
</feature>
<feature type="transmembrane region" description="Helical" evidence="5">
    <location>
        <begin position="392"/>
        <end position="414"/>
    </location>
</feature>
<keyword evidence="2 5" id="KW-0812">Transmembrane</keyword>
<evidence type="ECO:0000256" key="5">
    <source>
        <dbReference type="SAM" id="Phobius"/>
    </source>
</evidence>
<feature type="transmembrane region" description="Helical" evidence="5">
    <location>
        <begin position="340"/>
        <end position="361"/>
    </location>
</feature>
<keyword evidence="6" id="KW-1185">Reference proteome</keyword>
<dbReference type="PANTHER" id="PTHR24064">
    <property type="entry name" value="SOLUTE CARRIER FAMILY 22 MEMBER"/>
    <property type="match status" value="1"/>
</dbReference>
<dbReference type="Proteomes" id="UP000694865">
    <property type="component" value="Unplaced"/>
</dbReference>
<keyword evidence="3 5" id="KW-1133">Transmembrane helix</keyword>
<evidence type="ECO:0000313" key="6">
    <source>
        <dbReference type="Proteomes" id="UP000694865"/>
    </source>
</evidence>
<dbReference type="GeneID" id="102806434"/>
<reference evidence="7" key="1">
    <citation type="submission" date="2025-08" db="UniProtKB">
        <authorList>
            <consortium name="RefSeq"/>
        </authorList>
    </citation>
    <scope>IDENTIFICATION</scope>
    <source>
        <tissue evidence="7">Testes</tissue>
    </source>
</reference>
<name>A0ABM0MZV9_SACKO</name>
<dbReference type="RefSeq" id="XP_006825550.1">
    <property type="nucleotide sequence ID" value="XM_006825487.1"/>
</dbReference>
<evidence type="ECO:0000256" key="2">
    <source>
        <dbReference type="ARBA" id="ARBA00022692"/>
    </source>
</evidence>
<keyword evidence="4 5" id="KW-0472">Membrane</keyword>
<evidence type="ECO:0000256" key="4">
    <source>
        <dbReference type="ARBA" id="ARBA00023136"/>
    </source>
</evidence>
<dbReference type="Gene3D" id="1.20.1250.20">
    <property type="entry name" value="MFS general substrate transporter like domains"/>
    <property type="match status" value="2"/>
</dbReference>
<feature type="transmembrane region" description="Helical" evidence="5">
    <location>
        <begin position="197"/>
        <end position="219"/>
    </location>
</feature>
<evidence type="ECO:0000256" key="1">
    <source>
        <dbReference type="ARBA" id="ARBA00004141"/>
    </source>
</evidence>
<feature type="transmembrane region" description="Helical" evidence="5">
    <location>
        <begin position="426"/>
        <end position="446"/>
    </location>
</feature>
<organism evidence="6 7">
    <name type="scientific">Saccoglossus kowalevskii</name>
    <name type="common">Acorn worm</name>
    <dbReference type="NCBI Taxonomy" id="10224"/>
    <lineage>
        <taxon>Eukaryota</taxon>
        <taxon>Metazoa</taxon>
        <taxon>Hemichordata</taxon>
        <taxon>Enteropneusta</taxon>
        <taxon>Harrimaniidae</taxon>
        <taxon>Saccoglossus</taxon>
    </lineage>
</organism>
<feature type="transmembrane region" description="Helical" evidence="5">
    <location>
        <begin position="311"/>
        <end position="328"/>
    </location>
</feature>
<feature type="transmembrane region" description="Helical" evidence="5">
    <location>
        <begin position="452"/>
        <end position="474"/>
    </location>
</feature>
<sequence length="494" mass="55163">MADVESMSVIKDFGRFQKIQFFLFCLGIFPHPFFSIGNTFYSASVEHYCRVTDNQTYYINSQLKNCTIPRHYVNGRLEWDSCRMYATDFRNKSVPPNNNGLSHTCQPSNGTHMCDRGWVYDRQYLHSTVVTEFDLVCKNDYMKQLSKSLSALGELIGSLLFGQFADVYGRKPAVHIASTCSLIFGIATAFVPSFSTFLIGTFLSAMSASAFYLVLYVLAMEATPSSRRPFVATGCSLSYGAGFLEESVRWLLQGGEHKKVKCILNRAAMMNGETINEDLDDFAFEGSAAEKQPERKSIFTLFKTPVIRKRIINISFCWFAIGLMYFGISVNSNLFAKNPYIIFVLTAAVEIPAALLNCWLLNNYQRRLTQSISLILSGSVLLIGGISGIDGLLFVSVVLAKFFIKISIGTVYIYTSELFPTPVRNAAVGVGHVFNFLGDIIAPFLLLLDYVWYLAPIASLSVPCIISGLFILLLPDTMNKPAPDTIEEVENFQK</sequence>
<protein>
    <submittedName>
        <fullName evidence="7">Organic cation transporter protein-like</fullName>
    </submittedName>
</protein>
<evidence type="ECO:0000256" key="3">
    <source>
        <dbReference type="ARBA" id="ARBA00022989"/>
    </source>
</evidence>